<feature type="compositionally biased region" description="Low complexity" evidence="1">
    <location>
        <begin position="7"/>
        <end position="20"/>
    </location>
</feature>
<evidence type="ECO:0000259" key="2">
    <source>
        <dbReference type="Pfam" id="PF09851"/>
    </source>
</evidence>
<sequence>MFRRAAAEPASQPAPAAQPLFAPPAPSSAQRLQELETLRATGAISDAEYTAKRQQIISQI</sequence>
<evidence type="ECO:0000256" key="1">
    <source>
        <dbReference type="SAM" id="MobiDB-lite"/>
    </source>
</evidence>
<name>A0A7I7P3C4_9MYCO</name>
<reference evidence="3 4" key="1">
    <citation type="journal article" date="2019" name="Emerg. Microbes Infect.">
        <title>Comprehensive subspecies identification of 175 nontuberculous mycobacteria species based on 7547 genomic profiles.</title>
        <authorList>
            <person name="Matsumoto Y."/>
            <person name="Kinjo T."/>
            <person name="Motooka D."/>
            <person name="Nabeya D."/>
            <person name="Jung N."/>
            <person name="Uechi K."/>
            <person name="Horii T."/>
            <person name="Iida T."/>
            <person name="Fujita J."/>
            <person name="Nakamura S."/>
        </authorList>
    </citation>
    <scope>NUCLEOTIDE SEQUENCE [LARGE SCALE GENOMIC DNA]</scope>
    <source>
        <strain evidence="3 4">JCM 16018</strain>
    </source>
</reference>
<feature type="region of interest" description="Disordered" evidence="1">
    <location>
        <begin position="1"/>
        <end position="29"/>
    </location>
</feature>
<organism evidence="3 4">
    <name type="scientific">Mycobacterium seoulense</name>
    <dbReference type="NCBI Taxonomy" id="386911"/>
    <lineage>
        <taxon>Bacteria</taxon>
        <taxon>Bacillati</taxon>
        <taxon>Actinomycetota</taxon>
        <taxon>Actinomycetes</taxon>
        <taxon>Mycobacteriales</taxon>
        <taxon>Mycobacteriaceae</taxon>
        <taxon>Mycobacterium</taxon>
    </lineage>
</organism>
<evidence type="ECO:0000313" key="3">
    <source>
        <dbReference type="EMBL" id="BBY03255.1"/>
    </source>
</evidence>
<dbReference type="Proteomes" id="UP000466632">
    <property type="component" value="Chromosome"/>
</dbReference>
<keyword evidence="4" id="KW-1185">Reference proteome</keyword>
<gene>
    <name evidence="3" type="ORF">MSEO_37540</name>
</gene>
<dbReference type="KEGG" id="mseo:MSEO_37540"/>
<dbReference type="AlphaFoldDB" id="A0A7I7P3C4"/>
<dbReference type="RefSeq" id="WP_372514698.1">
    <property type="nucleotide sequence ID" value="NZ_AP022582.1"/>
</dbReference>
<evidence type="ECO:0000313" key="4">
    <source>
        <dbReference type="Proteomes" id="UP000466632"/>
    </source>
</evidence>
<dbReference type="InterPro" id="IPR018649">
    <property type="entry name" value="SHOCT"/>
</dbReference>
<accession>A0A7I7P3C4</accession>
<feature type="domain" description="SHOCT" evidence="2">
    <location>
        <begin position="31"/>
        <end position="56"/>
    </location>
</feature>
<dbReference type="Pfam" id="PF09851">
    <property type="entry name" value="SHOCT"/>
    <property type="match status" value="1"/>
</dbReference>
<protein>
    <recommendedName>
        <fullName evidence="2">SHOCT domain-containing protein</fullName>
    </recommendedName>
</protein>
<dbReference type="EMBL" id="AP022582">
    <property type="protein sequence ID" value="BBY03255.1"/>
    <property type="molecule type" value="Genomic_DNA"/>
</dbReference>
<proteinExistence type="predicted"/>